<organism evidence="1 2">
    <name type="scientific">Crenichthys baileyi</name>
    <name type="common">White River springfish</name>
    <dbReference type="NCBI Taxonomy" id="28760"/>
    <lineage>
        <taxon>Eukaryota</taxon>
        <taxon>Metazoa</taxon>
        <taxon>Chordata</taxon>
        <taxon>Craniata</taxon>
        <taxon>Vertebrata</taxon>
        <taxon>Euteleostomi</taxon>
        <taxon>Actinopterygii</taxon>
        <taxon>Neopterygii</taxon>
        <taxon>Teleostei</taxon>
        <taxon>Neoteleostei</taxon>
        <taxon>Acanthomorphata</taxon>
        <taxon>Ovalentaria</taxon>
        <taxon>Atherinomorphae</taxon>
        <taxon>Cyprinodontiformes</taxon>
        <taxon>Goodeidae</taxon>
        <taxon>Crenichthys</taxon>
    </lineage>
</organism>
<comment type="caution">
    <text evidence="1">The sequence shown here is derived from an EMBL/GenBank/DDBJ whole genome shotgun (WGS) entry which is preliminary data.</text>
</comment>
<protein>
    <submittedName>
        <fullName evidence="1">Uncharacterized protein</fullName>
    </submittedName>
</protein>
<name>A0AAV9R5L9_9TELE</name>
<reference evidence="1 2" key="1">
    <citation type="submission" date="2021-06" db="EMBL/GenBank/DDBJ databases">
        <authorList>
            <person name="Palmer J.M."/>
        </authorList>
    </citation>
    <scope>NUCLEOTIDE SEQUENCE [LARGE SCALE GENOMIC DNA]</scope>
    <source>
        <strain evidence="1 2">MEX-2019</strain>
        <tissue evidence="1">Muscle</tissue>
    </source>
</reference>
<keyword evidence="2" id="KW-1185">Reference proteome</keyword>
<evidence type="ECO:0000313" key="2">
    <source>
        <dbReference type="Proteomes" id="UP001311232"/>
    </source>
</evidence>
<evidence type="ECO:0000313" key="1">
    <source>
        <dbReference type="EMBL" id="KAK5603620.1"/>
    </source>
</evidence>
<accession>A0AAV9R5L9</accession>
<gene>
    <name evidence="1" type="ORF">CRENBAI_003526</name>
</gene>
<sequence>MINCVTLSYFSFVKPVEHATVFRALQLLFPSGTAPPKKLGTCIEAFFHVLKVRLQHSMWIYCCILQSIMLSHILLSEDALNILKVQISDNVLMFQGEVKQLSEFQLDGDTYCPT</sequence>
<dbReference type="EMBL" id="JAHHUM010002423">
    <property type="protein sequence ID" value="KAK5603620.1"/>
    <property type="molecule type" value="Genomic_DNA"/>
</dbReference>
<proteinExistence type="predicted"/>
<dbReference type="Proteomes" id="UP001311232">
    <property type="component" value="Unassembled WGS sequence"/>
</dbReference>
<dbReference type="AlphaFoldDB" id="A0AAV9R5L9"/>